<name>A0A813QDD1_9BILA</name>
<evidence type="ECO:0000313" key="2">
    <source>
        <dbReference type="EMBL" id="CAF0765729.1"/>
    </source>
</evidence>
<feature type="compositionally biased region" description="Polar residues" evidence="1">
    <location>
        <begin position="1"/>
        <end position="11"/>
    </location>
</feature>
<protein>
    <submittedName>
        <fullName evidence="2">Uncharacterized protein</fullName>
    </submittedName>
</protein>
<feature type="compositionally biased region" description="Low complexity" evidence="1">
    <location>
        <begin position="65"/>
        <end position="81"/>
    </location>
</feature>
<keyword evidence="3" id="KW-1185">Reference proteome</keyword>
<feature type="region of interest" description="Disordered" evidence="1">
    <location>
        <begin position="1"/>
        <end position="30"/>
    </location>
</feature>
<feature type="region of interest" description="Disordered" evidence="1">
    <location>
        <begin position="365"/>
        <end position="404"/>
    </location>
</feature>
<feature type="compositionally biased region" description="Basic residues" evidence="1">
    <location>
        <begin position="12"/>
        <end position="25"/>
    </location>
</feature>
<feature type="compositionally biased region" description="Low complexity" evidence="1">
    <location>
        <begin position="373"/>
        <end position="382"/>
    </location>
</feature>
<feature type="compositionally biased region" description="Low complexity" evidence="1">
    <location>
        <begin position="174"/>
        <end position="209"/>
    </location>
</feature>
<reference evidence="2" key="1">
    <citation type="submission" date="2021-02" db="EMBL/GenBank/DDBJ databases">
        <authorList>
            <person name="Nowell W R."/>
        </authorList>
    </citation>
    <scope>NUCLEOTIDE SEQUENCE</scope>
    <source>
        <strain evidence="2">Ploen Becks lab</strain>
    </source>
</reference>
<feature type="compositionally biased region" description="Polar residues" evidence="1">
    <location>
        <begin position="228"/>
        <end position="254"/>
    </location>
</feature>
<gene>
    <name evidence="2" type="ORF">OXX778_LOCUS4679</name>
</gene>
<feature type="compositionally biased region" description="Basic and acidic residues" evidence="1">
    <location>
        <begin position="386"/>
        <end position="397"/>
    </location>
</feature>
<dbReference type="Proteomes" id="UP000663879">
    <property type="component" value="Unassembled WGS sequence"/>
</dbReference>
<sequence>MGSCHSSNSTVKSRKKLADKKKSKSKSLLNESIDDRLDSLTLKNNDLSAYIDLNSSIFHKNSMSSLDSTNSNLSSDSQASLTKPNQRSIPVLSRLVYKPRESNIVTSNSSIITTGSSKQSCLTKSISTSPPCSPATTQIKVEPNTDNKNSAPKKINSINRREFSPFRSFIKPPSALKNNSNSSLNKHNQSSSLSSLSSTSSSISNNNNKPRTNLVPPKKLVANKSCVKVSSPSTNPNNSLKASNSNIPSLTNKTDNLEKPVQTNKRLFSPYKFSSTLQKPTVLTENINRENSSCTEIRKNENTSSTSTSKENNNTSQSGLSKLKFSYNKIPTPSKSNLKTISQTKLTKLSEVNCKNSIESSSLLKRDDSAYNSSTSSTVSSSNDQDEIKNKIEDKKNKTCVNNNTSKSSIEKSVGELNQLIVSSSSICSSTTASQDEKIEKLNSKESVSVGPAPPPIFKPPSNLPPVENGEVIVLDIETYRLLLQDLQSCKIILHKLGAVLKEPSTLNHELGQGDINSTDDVHNSEIVNPLLSSFYQHQSVFEASEKVDQSTQTD</sequence>
<comment type="caution">
    <text evidence="2">The sequence shown here is derived from an EMBL/GenBank/DDBJ whole genome shotgun (WGS) entry which is preliminary data.</text>
</comment>
<feature type="region of interest" description="Disordered" evidence="1">
    <location>
        <begin position="287"/>
        <end position="335"/>
    </location>
</feature>
<dbReference type="EMBL" id="CAJNOC010000472">
    <property type="protein sequence ID" value="CAF0765729.1"/>
    <property type="molecule type" value="Genomic_DNA"/>
</dbReference>
<evidence type="ECO:0000256" key="1">
    <source>
        <dbReference type="SAM" id="MobiDB-lite"/>
    </source>
</evidence>
<feature type="compositionally biased region" description="Polar residues" evidence="1">
    <location>
        <begin position="120"/>
        <end position="150"/>
    </location>
</feature>
<accession>A0A813QDD1</accession>
<feature type="compositionally biased region" description="Low complexity" evidence="1">
    <location>
        <begin position="302"/>
        <end position="316"/>
    </location>
</feature>
<feature type="region of interest" description="Disordered" evidence="1">
    <location>
        <begin position="65"/>
        <end position="86"/>
    </location>
</feature>
<dbReference type="AlphaFoldDB" id="A0A813QDD1"/>
<dbReference type="OrthoDB" id="10046140at2759"/>
<proteinExistence type="predicted"/>
<feature type="region of interest" description="Disordered" evidence="1">
    <location>
        <begin position="120"/>
        <end position="257"/>
    </location>
</feature>
<evidence type="ECO:0000313" key="3">
    <source>
        <dbReference type="Proteomes" id="UP000663879"/>
    </source>
</evidence>
<organism evidence="2 3">
    <name type="scientific">Brachionus calyciflorus</name>
    <dbReference type="NCBI Taxonomy" id="104777"/>
    <lineage>
        <taxon>Eukaryota</taxon>
        <taxon>Metazoa</taxon>
        <taxon>Spiralia</taxon>
        <taxon>Gnathifera</taxon>
        <taxon>Rotifera</taxon>
        <taxon>Eurotatoria</taxon>
        <taxon>Monogononta</taxon>
        <taxon>Pseudotrocha</taxon>
        <taxon>Ploima</taxon>
        <taxon>Brachionidae</taxon>
        <taxon>Brachionus</taxon>
    </lineage>
</organism>